<dbReference type="EMBL" id="JBGNUJ010000006">
    <property type="protein sequence ID" value="KAL3959009.1"/>
    <property type="molecule type" value="Genomic_DNA"/>
</dbReference>
<comment type="caution">
    <text evidence="1">The sequence shown here is derived from an EMBL/GenBank/DDBJ whole genome shotgun (WGS) entry which is preliminary data.</text>
</comment>
<organism evidence="1 2">
    <name type="scientific">Purpureocillium lilacinum</name>
    <name type="common">Paecilomyces lilacinus</name>
    <dbReference type="NCBI Taxonomy" id="33203"/>
    <lineage>
        <taxon>Eukaryota</taxon>
        <taxon>Fungi</taxon>
        <taxon>Dikarya</taxon>
        <taxon>Ascomycota</taxon>
        <taxon>Pezizomycotina</taxon>
        <taxon>Sordariomycetes</taxon>
        <taxon>Hypocreomycetidae</taxon>
        <taxon>Hypocreales</taxon>
        <taxon>Ophiocordycipitaceae</taxon>
        <taxon>Purpureocillium</taxon>
    </lineage>
</organism>
<gene>
    <name evidence="1" type="ORF">ACCO45_007171</name>
</gene>
<evidence type="ECO:0000313" key="2">
    <source>
        <dbReference type="Proteomes" id="UP001638806"/>
    </source>
</evidence>
<dbReference type="Proteomes" id="UP001638806">
    <property type="component" value="Unassembled WGS sequence"/>
</dbReference>
<accession>A0ACC4DTY0</accession>
<sequence>MESWDVPCGCPRDGASPSVDDGLLDWAPGSGVSHRALPVKDRRTVGRYAGPATETWLGRGLLQWVALRSTDWRLAKDDNVKSLRSLGDDIQSLSPTQPACPVRTPVPCLQAAILRGKARRSAVWGRLVIADTRNQSVRGGGHAHRGRHVAAAPFT</sequence>
<evidence type="ECO:0000313" key="1">
    <source>
        <dbReference type="EMBL" id="KAL3959009.1"/>
    </source>
</evidence>
<keyword evidence="2" id="KW-1185">Reference proteome</keyword>
<protein>
    <submittedName>
        <fullName evidence="1">Uncharacterized protein</fullName>
    </submittedName>
</protein>
<proteinExistence type="predicted"/>
<name>A0ACC4DTY0_PURLI</name>
<reference evidence="1" key="1">
    <citation type="submission" date="2024-12" db="EMBL/GenBank/DDBJ databases">
        <title>Comparative genomics and development of molecular markers within Purpureocillium lilacinum and among Purpureocillium species.</title>
        <authorList>
            <person name="Yeh Z.-Y."/>
            <person name="Ni N.-T."/>
            <person name="Lo P.-H."/>
            <person name="Mushyakhwo K."/>
            <person name="Lin C.-F."/>
            <person name="Nai Y.-S."/>
        </authorList>
    </citation>
    <scope>NUCLEOTIDE SEQUENCE</scope>
    <source>
        <strain evidence="1">NCHU-NPUST-175</strain>
    </source>
</reference>